<dbReference type="InterPro" id="IPR021530">
    <property type="entry name" value="AllH-like"/>
</dbReference>
<dbReference type="Pfam" id="PF11392">
    <property type="entry name" value="AllH"/>
    <property type="match status" value="1"/>
</dbReference>
<dbReference type="Proteomes" id="UP001596542">
    <property type="component" value="Unassembled WGS sequence"/>
</dbReference>
<protein>
    <submittedName>
        <fullName evidence="1">DUF2877 domain-containing protein</fullName>
    </submittedName>
</protein>
<dbReference type="EMBL" id="JBHTBU010000001">
    <property type="protein sequence ID" value="MFC7288079.1"/>
    <property type="molecule type" value="Genomic_DNA"/>
</dbReference>
<accession>A0ABW2IAQ1</accession>
<gene>
    <name evidence="1" type="ORF">ACFQPC_08535</name>
</gene>
<proteinExistence type="predicted"/>
<reference evidence="2" key="1">
    <citation type="journal article" date="2019" name="Int. J. Syst. Evol. Microbiol.">
        <title>The Global Catalogue of Microorganisms (GCM) 10K type strain sequencing project: providing services to taxonomists for standard genome sequencing and annotation.</title>
        <authorList>
            <consortium name="The Broad Institute Genomics Platform"/>
            <consortium name="The Broad Institute Genome Sequencing Center for Infectious Disease"/>
            <person name="Wu L."/>
            <person name="Ma J."/>
        </authorList>
    </citation>
    <scope>NUCLEOTIDE SEQUENCE [LARGE SCALE GENOMIC DNA]</scope>
    <source>
        <strain evidence="2">KACC 12508</strain>
    </source>
</reference>
<keyword evidence="2" id="KW-1185">Reference proteome</keyword>
<name>A0ABW2IAQ1_9BURK</name>
<sequence length="299" mass="32562">MRALRVRALSADADFMSRLKQGDFQLRMHSRFSRVVNLRCSQSGLLYSVVSSALDDAPNTLRIGLSEFDTLPLGEDAELSLSGGMLRLGKVLEIELDACGEWLPPPVVFRAFPPEYFLNISSRIQDEKFANNSISFFEYDGNDVFYQAMSQHLVRGSTRLMEGMRTAHEPQIRKGLTELLGLGIGLTPSGDDYIVGLCAVLALPQHPAHGYMRLIAEVIRDGKSRTNTISYMALIKAVEGKTRASIGALLATIFNGELSLLKERIKPVLNIGSSSGADILSGITAGLLLSNHLGSPHAA</sequence>
<dbReference type="RefSeq" id="WP_382271449.1">
    <property type="nucleotide sequence ID" value="NZ_JBHTBU010000001.1"/>
</dbReference>
<evidence type="ECO:0000313" key="1">
    <source>
        <dbReference type="EMBL" id="MFC7288079.1"/>
    </source>
</evidence>
<organism evidence="1 2">
    <name type="scientific">Herminiimonas glaciei</name>
    <dbReference type="NCBI Taxonomy" id="523788"/>
    <lineage>
        <taxon>Bacteria</taxon>
        <taxon>Pseudomonadati</taxon>
        <taxon>Pseudomonadota</taxon>
        <taxon>Betaproteobacteria</taxon>
        <taxon>Burkholderiales</taxon>
        <taxon>Oxalobacteraceae</taxon>
        <taxon>Herminiimonas</taxon>
    </lineage>
</organism>
<evidence type="ECO:0000313" key="2">
    <source>
        <dbReference type="Proteomes" id="UP001596542"/>
    </source>
</evidence>
<comment type="caution">
    <text evidence="1">The sequence shown here is derived from an EMBL/GenBank/DDBJ whole genome shotgun (WGS) entry which is preliminary data.</text>
</comment>